<dbReference type="InterPro" id="IPR013893">
    <property type="entry name" value="RNase_P_Rpp40"/>
</dbReference>
<sequence length="384" mass="43727">MCSFPESKPSAAKAYVSNGSLPRYIDPQQPPSKKKPYSAILNQPFTHTVQLLLPEELHQLVWKDVEAEISSLQYSRVIMPLSALLEREFFNLYIKTGNILMLSEGRPGIDDIYSLKGGELRLNLAKENYERSGLVGKPIHDGGRKHMKTRYEVEINLRLPSMLHGKKGFERIVWAFKNVLNHSVTWLFHDFEKPSNSTMERPIAKHHPTTHICLPQLRTIQGVIEPKLDHSQALSSNNSFEQWSLETYEWLSLLGLESPRVLREDSIDPFLSRYQVPDGDSLNSHNIVALTWTGLLPGEWIRALLIEICAKHMTYQTETHQNSFFALSGYAFKVEVANQQDGYTILCHTNGTGSNEGGANSAEIEEPNAFVRSRDYVLWQFTCQ</sequence>
<evidence type="ECO:0000313" key="1">
    <source>
        <dbReference type="EMBL" id="KAL2052809.1"/>
    </source>
</evidence>
<proteinExistence type="predicted"/>
<protein>
    <submittedName>
        <fullName evidence="1">Uncharacterized protein</fullName>
    </submittedName>
</protein>
<comment type="caution">
    <text evidence="1">The sequence shown here is derived from an EMBL/GenBank/DDBJ whole genome shotgun (WGS) entry which is preliminary data.</text>
</comment>
<gene>
    <name evidence="1" type="ORF">ABVK25_007050</name>
</gene>
<dbReference type="PANTHER" id="PTHR15396">
    <property type="entry name" value="RIBONUCLEASE P PROTEIN SUBUNIT P40"/>
    <property type="match status" value="1"/>
</dbReference>
<reference evidence="1 2" key="1">
    <citation type="submission" date="2024-09" db="EMBL/GenBank/DDBJ databases">
        <title>Rethinking Asexuality: The Enigmatic Case of Functional Sexual Genes in Lepraria (Stereocaulaceae).</title>
        <authorList>
            <person name="Doellman M."/>
            <person name="Sun Y."/>
            <person name="Barcenas-Pena A."/>
            <person name="Lumbsch H.T."/>
            <person name="Grewe F."/>
        </authorList>
    </citation>
    <scope>NUCLEOTIDE SEQUENCE [LARGE SCALE GENOMIC DNA]</scope>
    <source>
        <strain evidence="1 2">Grewe 0041</strain>
    </source>
</reference>
<dbReference type="PANTHER" id="PTHR15396:SF1">
    <property type="entry name" value="RIBONUCLEASE P PROTEIN SUBUNIT P40"/>
    <property type="match status" value="1"/>
</dbReference>
<accession>A0ABR4B4P5</accession>
<dbReference type="Proteomes" id="UP001590951">
    <property type="component" value="Unassembled WGS sequence"/>
</dbReference>
<dbReference type="Pfam" id="PF08584">
    <property type="entry name" value="Ribonuc_P_40"/>
    <property type="match status" value="1"/>
</dbReference>
<keyword evidence="2" id="KW-1185">Reference proteome</keyword>
<organism evidence="1 2">
    <name type="scientific">Lepraria finkii</name>
    <dbReference type="NCBI Taxonomy" id="1340010"/>
    <lineage>
        <taxon>Eukaryota</taxon>
        <taxon>Fungi</taxon>
        <taxon>Dikarya</taxon>
        <taxon>Ascomycota</taxon>
        <taxon>Pezizomycotina</taxon>
        <taxon>Lecanoromycetes</taxon>
        <taxon>OSLEUM clade</taxon>
        <taxon>Lecanoromycetidae</taxon>
        <taxon>Lecanorales</taxon>
        <taxon>Lecanorineae</taxon>
        <taxon>Stereocaulaceae</taxon>
        <taxon>Lepraria</taxon>
    </lineage>
</organism>
<name>A0ABR4B4P5_9LECA</name>
<evidence type="ECO:0000313" key="2">
    <source>
        <dbReference type="Proteomes" id="UP001590951"/>
    </source>
</evidence>
<dbReference type="EMBL" id="JBHFEH010000025">
    <property type="protein sequence ID" value="KAL2052809.1"/>
    <property type="molecule type" value="Genomic_DNA"/>
</dbReference>